<name>A0ABV5HW60_9RHOB</name>
<comment type="caution">
    <text evidence="2">The sequence shown here is derived from an EMBL/GenBank/DDBJ whole genome shotgun (WGS) entry which is preliminary data.</text>
</comment>
<feature type="region of interest" description="Disordered" evidence="1">
    <location>
        <begin position="207"/>
        <end position="231"/>
    </location>
</feature>
<keyword evidence="3" id="KW-1185">Reference proteome</keyword>
<protein>
    <submittedName>
        <fullName evidence="2">Uncharacterized protein</fullName>
    </submittedName>
</protein>
<proteinExistence type="predicted"/>
<organism evidence="2 3">
    <name type="scientific">Roseovarius ramblicola</name>
    <dbReference type="NCBI Taxonomy" id="2022336"/>
    <lineage>
        <taxon>Bacteria</taxon>
        <taxon>Pseudomonadati</taxon>
        <taxon>Pseudomonadota</taxon>
        <taxon>Alphaproteobacteria</taxon>
        <taxon>Rhodobacterales</taxon>
        <taxon>Roseobacteraceae</taxon>
        <taxon>Roseovarius</taxon>
    </lineage>
</organism>
<sequence length="231" mass="25516">MDLPLEPEARWLQLRDLVEKRLDERFDMNNGGNEPYELLEYVQILSAAAEELGIGELSLISPSNIREDFDPFRASVAALATRLSLRLSPKNSTDSVALSRPTRKEILCNIEALRSMISRSDISEENKAKASNIFDHLQILILAPRTDIARVGILLAAIGAFAVGTTSLLADLPPAIGTISALIGADKLEEESEQALIEDSRKRIQIQDLRETPDEVTNNEIHDGSNDEVPF</sequence>
<dbReference type="Proteomes" id="UP001589670">
    <property type="component" value="Unassembled WGS sequence"/>
</dbReference>
<evidence type="ECO:0000256" key="1">
    <source>
        <dbReference type="SAM" id="MobiDB-lite"/>
    </source>
</evidence>
<reference evidence="2 3" key="1">
    <citation type="submission" date="2024-09" db="EMBL/GenBank/DDBJ databases">
        <authorList>
            <person name="Sun Q."/>
            <person name="Mori K."/>
        </authorList>
    </citation>
    <scope>NUCLEOTIDE SEQUENCE [LARGE SCALE GENOMIC DNA]</scope>
    <source>
        <strain evidence="2 3">CECT 9424</strain>
    </source>
</reference>
<evidence type="ECO:0000313" key="2">
    <source>
        <dbReference type="EMBL" id="MFB9148658.1"/>
    </source>
</evidence>
<evidence type="ECO:0000313" key="3">
    <source>
        <dbReference type="Proteomes" id="UP001589670"/>
    </source>
</evidence>
<dbReference type="EMBL" id="JBHMEC010000003">
    <property type="protein sequence ID" value="MFB9148658.1"/>
    <property type="molecule type" value="Genomic_DNA"/>
</dbReference>
<gene>
    <name evidence="2" type="ORF">ACFFU4_02705</name>
</gene>
<accession>A0ABV5HW60</accession>